<name>A0A6L5GP40_9FIRM</name>
<organism evidence="8 9">
    <name type="scientific">Candidatus Pseudoramibacter fermentans</name>
    <dbReference type="NCBI Taxonomy" id="2594427"/>
    <lineage>
        <taxon>Bacteria</taxon>
        <taxon>Bacillati</taxon>
        <taxon>Bacillota</taxon>
        <taxon>Clostridia</taxon>
        <taxon>Eubacteriales</taxon>
        <taxon>Eubacteriaceae</taxon>
        <taxon>Pseudoramibacter</taxon>
    </lineage>
</organism>
<evidence type="ECO:0000256" key="1">
    <source>
        <dbReference type="ARBA" id="ARBA00022448"/>
    </source>
</evidence>
<keyword evidence="1" id="KW-0813">Transport</keyword>
<evidence type="ECO:0000256" key="5">
    <source>
        <dbReference type="ARBA" id="ARBA00023004"/>
    </source>
</evidence>
<dbReference type="InterPro" id="IPR027631">
    <property type="entry name" value="Mono_FeFe_hydrog"/>
</dbReference>
<evidence type="ECO:0000256" key="2">
    <source>
        <dbReference type="ARBA" id="ARBA00022485"/>
    </source>
</evidence>
<keyword evidence="6" id="KW-0411">Iron-sulfur</keyword>
<accession>A0A6L5GP40</accession>
<gene>
    <name evidence="8" type="ORF">FRC53_00265</name>
</gene>
<evidence type="ECO:0000256" key="6">
    <source>
        <dbReference type="ARBA" id="ARBA00023014"/>
    </source>
</evidence>
<evidence type="ECO:0000256" key="4">
    <source>
        <dbReference type="ARBA" id="ARBA00022982"/>
    </source>
</evidence>
<dbReference type="InterPro" id="IPR017900">
    <property type="entry name" value="4Fe4S_Fe_S_CS"/>
</dbReference>
<dbReference type="GO" id="GO:0046872">
    <property type="term" value="F:metal ion binding"/>
    <property type="evidence" value="ECO:0007669"/>
    <property type="project" value="UniProtKB-KW"/>
</dbReference>
<dbReference type="Gene3D" id="3.30.70.20">
    <property type="match status" value="2"/>
</dbReference>
<dbReference type="Pfam" id="PF00037">
    <property type="entry name" value="Fer4"/>
    <property type="match status" value="2"/>
</dbReference>
<evidence type="ECO:0000256" key="3">
    <source>
        <dbReference type="ARBA" id="ARBA00022723"/>
    </source>
</evidence>
<dbReference type="InterPro" id="IPR009016">
    <property type="entry name" value="Fe_hydrogenase"/>
</dbReference>
<dbReference type="InterPro" id="IPR017896">
    <property type="entry name" value="4Fe4S_Fe-S-bd"/>
</dbReference>
<sequence>MSNDGRIISLKHKVLYHVAKKTFEGTLEEERDNLPEEIIPGMIPHYRCCVYKEREVVRQRIRLAEGKAPGAVDNGNVIQVIEPACADCPISSYIVTDNCQNCLGKACLGACRFGAIHPGEKRSRIDANKCRECGMCAKACPYNAIAHLVRPCKNSCPVGALTYNEDGLSVIDEEKCIRCGQCIHACPFGAISTKTAIVPVIKALKSNTPVYLMIAPAVEGQYGKDITMASWRKAAKEVGFEDYIEVGLGGDLTTAAEAPEWYEAFKNGEKRTTSCCPAFVNMILRHYPENKDCISTALSPMCELSRMIKAEHPGCITVFAGPCTAKKSEVVDQKIPGNADYVLTFAELHAIMKAAGVELEPVEENYQQASIYGKRYADVGVAQSCVEYMKEQGYEDVDQMKIKSVSGGKACKTTLMMMGKGRLKEDFIEGMACEGGCSHGPHAHDDTNKAMKVRDKMIEGADQRTITENLKRYDLTKFNMHREGPLPDPKAAE</sequence>
<proteinExistence type="predicted"/>
<dbReference type="InterPro" id="IPR004108">
    <property type="entry name" value="Fe_hydrogenase_lsu_C"/>
</dbReference>
<evidence type="ECO:0000313" key="8">
    <source>
        <dbReference type="EMBL" id="MQM71878.1"/>
    </source>
</evidence>
<protein>
    <submittedName>
        <fullName evidence="8">4Fe-4S dicluster domain-containing protein</fullName>
    </submittedName>
</protein>
<evidence type="ECO:0000313" key="9">
    <source>
        <dbReference type="Proteomes" id="UP000473648"/>
    </source>
</evidence>
<keyword evidence="9" id="KW-1185">Reference proteome</keyword>
<dbReference type="CDD" id="cd10549">
    <property type="entry name" value="MtMvhB_like"/>
    <property type="match status" value="1"/>
</dbReference>
<dbReference type="PANTHER" id="PTHR42859:SF10">
    <property type="entry name" value="DIMETHYLSULFOXIDE REDUCTASE CHAIN B"/>
    <property type="match status" value="1"/>
</dbReference>
<dbReference type="EMBL" id="VOGB01000003">
    <property type="protein sequence ID" value="MQM71878.1"/>
    <property type="molecule type" value="Genomic_DNA"/>
</dbReference>
<dbReference type="GO" id="GO:0051539">
    <property type="term" value="F:4 iron, 4 sulfur cluster binding"/>
    <property type="evidence" value="ECO:0007669"/>
    <property type="project" value="UniProtKB-KW"/>
</dbReference>
<dbReference type="SUPFAM" id="SSF53920">
    <property type="entry name" value="Fe-only hydrogenase"/>
    <property type="match status" value="1"/>
</dbReference>
<dbReference type="NCBIfam" id="TIGR04105">
    <property type="entry name" value="FeFe_hydrog_B1"/>
    <property type="match status" value="1"/>
</dbReference>
<dbReference type="Gene3D" id="3.40.950.10">
    <property type="entry name" value="Fe-only Hydrogenase (Larger Subunit), Chain L, domain 3"/>
    <property type="match status" value="1"/>
</dbReference>
<keyword evidence="4" id="KW-0249">Electron transport</keyword>
<keyword evidence="2" id="KW-0004">4Fe-4S</keyword>
<dbReference type="SUPFAM" id="SSF54862">
    <property type="entry name" value="4Fe-4S ferredoxins"/>
    <property type="match status" value="1"/>
</dbReference>
<feature type="domain" description="4Fe-4S ferredoxin-type" evidence="7">
    <location>
        <begin position="167"/>
        <end position="196"/>
    </location>
</feature>
<keyword evidence="3" id="KW-0479">Metal-binding</keyword>
<keyword evidence="5" id="KW-0408">Iron</keyword>
<comment type="caution">
    <text evidence="8">The sequence shown here is derived from an EMBL/GenBank/DDBJ whole genome shotgun (WGS) entry which is preliminary data.</text>
</comment>
<dbReference type="Pfam" id="PF02906">
    <property type="entry name" value="Fe_hyd_lg_C"/>
    <property type="match status" value="1"/>
</dbReference>
<dbReference type="PANTHER" id="PTHR42859">
    <property type="entry name" value="OXIDOREDUCTASE"/>
    <property type="match status" value="1"/>
</dbReference>
<evidence type="ECO:0000259" key="7">
    <source>
        <dbReference type="PROSITE" id="PS51379"/>
    </source>
</evidence>
<dbReference type="Proteomes" id="UP000473648">
    <property type="component" value="Unassembled WGS sequence"/>
</dbReference>
<reference evidence="8" key="1">
    <citation type="journal article" date="2020" name="Appl. Environ. Microbiol.">
        <title>Medium-Chain Fatty Acid Synthesis by 'Candidatus Weimeria bifida' gen. nov., sp. nov., and 'Candidatus Pseudoramibacter fermentans' sp. nov.</title>
        <authorList>
            <person name="Scarborough M.J."/>
            <person name="Myers K.S."/>
            <person name="Donohue T.J."/>
            <person name="Noguera D.R."/>
        </authorList>
    </citation>
    <scope>NUCLEOTIDE SEQUENCE</scope>
    <source>
        <strain evidence="8">EUB1.1</strain>
    </source>
</reference>
<dbReference type="PROSITE" id="PS51379">
    <property type="entry name" value="4FE4S_FER_2"/>
    <property type="match status" value="2"/>
</dbReference>
<dbReference type="InterPro" id="IPR050294">
    <property type="entry name" value="RnfB_subfamily"/>
</dbReference>
<dbReference type="AlphaFoldDB" id="A0A6L5GP40"/>
<feature type="domain" description="4Fe-4S ferredoxin-type" evidence="7">
    <location>
        <begin position="121"/>
        <end position="151"/>
    </location>
</feature>
<dbReference type="PROSITE" id="PS00198">
    <property type="entry name" value="4FE4S_FER_1"/>
    <property type="match status" value="1"/>
</dbReference>